<gene>
    <name evidence="10" type="ORF">ACFQ4H_32030</name>
</gene>
<comment type="similarity">
    <text evidence="7">Belongs to the binding-protein-dependent transport system permease family.</text>
</comment>
<dbReference type="PANTHER" id="PTHR30193">
    <property type="entry name" value="ABC TRANSPORTER PERMEASE PROTEIN"/>
    <property type="match status" value="1"/>
</dbReference>
<dbReference type="InterPro" id="IPR000515">
    <property type="entry name" value="MetI-like"/>
</dbReference>
<name>A0ABW3YMG3_9ACTN</name>
<sequence length="323" mass="35122">MTISTPPVSEPAVETAQVAQPAGPDRPAARAARVREWWLGAALVLPAVALAVTFKLVPLGRGVFTSLESSNGFDGSSFAGADNYTRMFDDSMVLASFRNALLVVATLPLWIVLPLVLALLIHQKTPGWKLFRAVYFIPYTIAPIVVGIMFRQILAPDGPLNAMLRGVGLEPLAIEWLNGRYSALYSLVAVALWSFFGLGVMTYLAGLATIPGEILEAAYLDGAGFWRRVFSVVVPMLRPTVAYWSVLCASGVLIWLFPLIYALTQGGPGDATMLPEYLVFLTTFQFLDRGYGSAIGIALFVFVAVLSIFSVRHMFTEGTRKPR</sequence>
<proteinExistence type="inferred from homology"/>
<feature type="domain" description="ABC transmembrane type-1" evidence="9">
    <location>
        <begin position="96"/>
        <end position="310"/>
    </location>
</feature>
<evidence type="ECO:0000256" key="2">
    <source>
        <dbReference type="ARBA" id="ARBA00022448"/>
    </source>
</evidence>
<protein>
    <submittedName>
        <fullName evidence="10">Carbohydrate ABC transporter permease</fullName>
    </submittedName>
</protein>
<feature type="transmembrane region" description="Helical" evidence="7">
    <location>
        <begin position="241"/>
        <end position="263"/>
    </location>
</feature>
<feature type="transmembrane region" description="Helical" evidence="7">
    <location>
        <begin position="291"/>
        <end position="311"/>
    </location>
</feature>
<feature type="transmembrane region" description="Helical" evidence="7">
    <location>
        <begin position="100"/>
        <end position="121"/>
    </location>
</feature>
<dbReference type="InterPro" id="IPR035906">
    <property type="entry name" value="MetI-like_sf"/>
</dbReference>
<evidence type="ECO:0000256" key="1">
    <source>
        <dbReference type="ARBA" id="ARBA00004651"/>
    </source>
</evidence>
<dbReference type="InterPro" id="IPR051393">
    <property type="entry name" value="ABC_transporter_permease"/>
</dbReference>
<feature type="transmembrane region" description="Helical" evidence="7">
    <location>
        <begin position="183"/>
        <end position="205"/>
    </location>
</feature>
<keyword evidence="4 7" id="KW-0812">Transmembrane</keyword>
<dbReference type="Proteomes" id="UP001597260">
    <property type="component" value="Unassembled WGS sequence"/>
</dbReference>
<keyword evidence="3" id="KW-1003">Cell membrane</keyword>
<reference evidence="11" key="1">
    <citation type="journal article" date="2019" name="Int. J. Syst. Evol. Microbiol.">
        <title>The Global Catalogue of Microorganisms (GCM) 10K type strain sequencing project: providing services to taxonomists for standard genome sequencing and annotation.</title>
        <authorList>
            <consortium name="The Broad Institute Genomics Platform"/>
            <consortium name="The Broad Institute Genome Sequencing Center for Infectious Disease"/>
            <person name="Wu L."/>
            <person name="Ma J."/>
        </authorList>
    </citation>
    <scope>NUCLEOTIDE SEQUENCE [LARGE SCALE GENOMIC DNA]</scope>
    <source>
        <strain evidence="11">JCM 31037</strain>
    </source>
</reference>
<dbReference type="CDD" id="cd06261">
    <property type="entry name" value="TM_PBP2"/>
    <property type="match status" value="1"/>
</dbReference>
<dbReference type="EMBL" id="JBHTMP010000091">
    <property type="protein sequence ID" value="MFD1325719.1"/>
    <property type="molecule type" value="Genomic_DNA"/>
</dbReference>
<evidence type="ECO:0000256" key="4">
    <source>
        <dbReference type="ARBA" id="ARBA00022692"/>
    </source>
</evidence>
<keyword evidence="11" id="KW-1185">Reference proteome</keyword>
<evidence type="ECO:0000256" key="6">
    <source>
        <dbReference type="ARBA" id="ARBA00023136"/>
    </source>
</evidence>
<feature type="region of interest" description="Disordered" evidence="8">
    <location>
        <begin position="1"/>
        <end position="25"/>
    </location>
</feature>
<evidence type="ECO:0000256" key="5">
    <source>
        <dbReference type="ARBA" id="ARBA00022989"/>
    </source>
</evidence>
<accession>A0ABW3YMG3</accession>
<dbReference type="PANTHER" id="PTHR30193:SF37">
    <property type="entry name" value="INNER MEMBRANE ABC TRANSPORTER PERMEASE PROTEIN YCJO"/>
    <property type="match status" value="1"/>
</dbReference>
<dbReference type="RefSeq" id="WP_377578504.1">
    <property type="nucleotide sequence ID" value="NZ_JBHTMP010000091.1"/>
</dbReference>
<evidence type="ECO:0000313" key="11">
    <source>
        <dbReference type="Proteomes" id="UP001597260"/>
    </source>
</evidence>
<feature type="transmembrane region" description="Helical" evidence="7">
    <location>
        <begin position="133"/>
        <end position="154"/>
    </location>
</feature>
<dbReference type="Pfam" id="PF00528">
    <property type="entry name" value="BPD_transp_1"/>
    <property type="match status" value="1"/>
</dbReference>
<dbReference type="PROSITE" id="PS50928">
    <property type="entry name" value="ABC_TM1"/>
    <property type="match status" value="1"/>
</dbReference>
<keyword evidence="6 7" id="KW-0472">Membrane</keyword>
<keyword evidence="2 7" id="KW-0813">Transport</keyword>
<evidence type="ECO:0000256" key="8">
    <source>
        <dbReference type="SAM" id="MobiDB-lite"/>
    </source>
</evidence>
<evidence type="ECO:0000259" key="9">
    <source>
        <dbReference type="PROSITE" id="PS50928"/>
    </source>
</evidence>
<comment type="subcellular location">
    <subcellularLocation>
        <location evidence="1 7">Cell membrane</location>
        <topology evidence="1 7">Multi-pass membrane protein</topology>
    </subcellularLocation>
</comment>
<keyword evidence="5 7" id="KW-1133">Transmembrane helix</keyword>
<dbReference type="SUPFAM" id="SSF161098">
    <property type="entry name" value="MetI-like"/>
    <property type="match status" value="1"/>
</dbReference>
<evidence type="ECO:0000256" key="7">
    <source>
        <dbReference type="RuleBase" id="RU363032"/>
    </source>
</evidence>
<evidence type="ECO:0000313" key="10">
    <source>
        <dbReference type="EMBL" id="MFD1325719.1"/>
    </source>
</evidence>
<dbReference type="Gene3D" id="1.10.3720.10">
    <property type="entry name" value="MetI-like"/>
    <property type="match status" value="1"/>
</dbReference>
<evidence type="ECO:0000256" key="3">
    <source>
        <dbReference type="ARBA" id="ARBA00022475"/>
    </source>
</evidence>
<feature type="transmembrane region" description="Helical" evidence="7">
    <location>
        <begin position="37"/>
        <end position="57"/>
    </location>
</feature>
<comment type="caution">
    <text evidence="10">The sequence shown here is derived from an EMBL/GenBank/DDBJ whole genome shotgun (WGS) entry which is preliminary data.</text>
</comment>
<organism evidence="10 11">
    <name type="scientific">Micromonospora sonneratiae</name>
    <dbReference type="NCBI Taxonomy" id="1184706"/>
    <lineage>
        <taxon>Bacteria</taxon>
        <taxon>Bacillati</taxon>
        <taxon>Actinomycetota</taxon>
        <taxon>Actinomycetes</taxon>
        <taxon>Micromonosporales</taxon>
        <taxon>Micromonosporaceae</taxon>
        <taxon>Micromonospora</taxon>
    </lineage>
</organism>